<feature type="region of interest" description="Disordered" evidence="10">
    <location>
        <begin position="623"/>
        <end position="672"/>
    </location>
</feature>
<dbReference type="OrthoDB" id="6282239at2759"/>
<dbReference type="SMART" id="SM00801">
    <property type="entry name" value="dDENN"/>
    <property type="match status" value="1"/>
</dbReference>
<evidence type="ECO:0000256" key="4">
    <source>
        <dbReference type="ARBA" id="ARBA00017868"/>
    </source>
</evidence>
<dbReference type="PANTHER" id="PTHR13008">
    <property type="entry name" value="MAP-KINASE ACTIVATING DEATH DOMAIN PROTEIN MADD /DENN/AEX-3 C.ELEGANS"/>
    <property type="match status" value="1"/>
</dbReference>
<dbReference type="PANTHER" id="PTHR13008:SF7">
    <property type="entry name" value="MAP KINASE-ACTIVATING DEATH DOMAIN PROTEIN"/>
    <property type="match status" value="1"/>
</dbReference>
<feature type="region of interest" description="Disordered" evidence="10">
    <location>
        <begin position="691"/>
        <end position="736"/>
    </location>
</feature>
<evidence type="ECO:0000256" key="7">
    <source>
        <dbReference type="ARBA" id="ARBA00022658"/>
    </source>
</evidence>
<dbReference type="InterPro" id="IPR037516">
    <property type="entry name" value="Tripartite_DENN"/>
</dbReference>
<dbReference type="Pfam" id="PF03456">
    <property type="entry name" value="uDENN"/>
    <property type="match status" value="1"/>
</dbReference>
<reference evidence="12" key="1">
    <citation type="submission" date="2020-11" db="EMBL/GenBank/DDBJ databases">
        <authorList>
            <person name="Tran Van P."/>
        </authorList>
    </citation>
    <scope>NUCLEOTIDE SEQUENCE</scope>
</reference>
<sequence length="1526" mass="169669">MSDCVKKYFSPRLLDYICVVGSRQSSADSHSLQMPELLRRYPPEDHSDFALPPDVVFFCQPEGCVSASYRRTSQRDTNSFVFALTEKDTSRVRYYCQCSPSLTLCSSRYGICVNFYRTVARRTAPAAAEERKCHKCLSLVSFCIISHHPFFSSFRECLQVLKRMVLAFQHSNLDRRHKRDPIWQLLTTRVTPGDTSFAPQVILDFREVETWCLKLLSCPVPVPGKTKLELEVVSREMRAPLLLALPDHTRFSLVDFPLHLPLELLGVDTCLKVLTVILLEHKLLLQSRDYNALSMSVMAFVTMIYPLEYMFPVIPLLPTCMSSAEQLLLAPTPFIIGVPASFLAFKRRFRLPDDVWLVDLDSNRVLKPPAVEDLPPLPEPEATVLKNHLKQALASMSLAPQMQSLERLEPRATAATSGASAFNPLIYGNDIDCVDVATRVAMVRFFNSANLLSNFGEFTRTIRLFPRPVVAFQVNAFVSSRPKASLYVNKFVRTQAVEFLAEWSLCPTNVAFIRVQTGVFDPTVIGDKHKWFGHQLDAISVKVWNNANQQMAQLFRAVDAADSSDDDCDDESDDSDVSTSSSMSSLSELMDQPPDHGIEYQKALYDSSCVATINDVRSVFKPPDTLQLTQNRDDDDAKATPTRRASSHGSASSSPTRSASSTSNASSGGEDCETEFKNMVLGDNADKLAPQISPKLISGRSPLESVESDHSRSSTPRASERPQSPHSSSGTSTPTLSRAISISSVFSRSQSQHRDSVSGFAFLDRFASEAKEVAREAKAVAKEVAKPAAVAGKKKFLANLQAISEPMKDWRSSRDGADAASSDSSLMSSMSSDFNGLADRTAGMFSGLFGSNKAKAPQPFGPFPKGRTGLVEKSSLIRHSTNQKSAAPKAPSGDHKPNSHQENQAFLKETIAAVLEGEGVGWLRLSRVRKLMEDESYRALVVSRINKTLERKVSPDDHIDDVQVSRAVWKGMAKLVSAMIAGLERSYCDQGGGGMASALPILEIAHTHYWAKEVDDSARADTCSQGSSPFGSRDNLDTPADTPVAERSSVVRVPSMESEVSDVSPSAQASEAGSLTVNPAYSARALANKANFSDSEIQGLQGRQSRTPSVWSSKSSISTGFRYHGGALIGSTGLPADAPRVYLFEGIIGKERSHLWDEMQFWEDAFLDAVSQERDLIGMDQGPGEMLERYRSLQEMDRKRLEHEEDRLLATFLYNCTAFMIMVDVNRTEIRRKIRRLLGKCHIGLLYSAEVNEVLDQIDHLRANDIDLKPLTSRQIRRQTFSVHVGTDASGDMMFLEVRDDGLILRSINGTIVERWWFERLVNMTYSPKNRVLCLWRRNGGQTQLHKYFTRKCKELYYCIKEAMERAVQKGQGPLPGTELGGEFPVQDLRSGEGGLLQVCMEGVGLLFANSKVGSVVVLMRGGWGPVVIATRVSARCQQTHSLSLPQFFVRLENIRKCFTQKGGVFVLEEFNPKTRQVLQRRYKSQMSDQICYAVLCVFSYIAAGLEEQRKRDKQLKASPQNSRKR</sequence>
<dbReference type="GO" id="GO:0032483">
    <property type="term" value="P:regulation of Rab protein signal transduction"/>
    <property type="evidence" value="ECO:0007669"/>
    <property type="project" value="TreeGrafter"/>
</dbReference>
<dbReference type="InterPro" id="IPR043153">
    <property type="entry name" value="DENN_C"/>
</dbReference>
<name>A0A7R9KEQ2_9ACAR</name>
<evidence type="ECO:0000256" key="10">
    <source>
        <dbReference type="SAM" id="MobiDB-lite"/>
    </source>
</evidence>
<dbReference type="InterPro" id="IPR005113">
    <property type="entry name" value="uDENN_dom"/>
</dbReference>
<evidence type="ECO:0000256" key="9">
    <source>
        <dbReference type="ARBA" id="ARBA00023136"/>
    </source>
</evidence>
<proteinExistence type="inferred from homology"/>
<protein>
    <recommendedName>
        <fullName evidence="4">MAP kinase-activating death domain protein</fullName>
    </recommendedName>
</protein>
<dbReference type="Proteomes" id="UP000759131">
    <property type="component" value="Unassembled WGS sequence"/>
</dbReference>
<dbReference type="GO" id="GO:0006915">
    <property type="term" value="P:apoptotic process"/>
    <property type="evidence" value="ECO:0007669"/>
    <property type="project" value="UniProtKB-KW"/>
</dbReference>
<keyword evidence="8" id="KW-0053">Apoptosis</keyword>
<feature type="compositionally biased region" description="Acidic residues" evidence="10">
    <location>
        <begin position="562"/>
        <end position="576"/>
    </location>
</feature>
<feature type="compositionally biased region" description="Low complexity" evidence="10">
    <location>
        <begin position="722"/>
        <end position="736"/>
    </location>
</feature>
<keyword evidence="9" id="KW-0472">Membrane</keyword>
<dbReference type="Pfam" id="PF02141">
    <property type="entry name" value="DENN"/>
    <property type="match status" value="1"/>
</dbReference>
<evidence type="ECO:0000256" key="8">
    <source>
        <dbReference type="ARBA" id="ARBA00022703"/>
    </source>
</evidence>
<dbReference type="GO" id="GO:0005085">
    <property type="term" value="F:guanyl-nucleotide exchange factor activity"/>
    <property type="evidence" value="ECO:0007669"/>
    <property type="project" value="UniProtKB-KW"/>
</dbReference>
<dbReference type="Gene3D" id="3.30.450.200">
    <property type="match status" value="1"/>
</dbReference>
<keyword evidence="7" id="KW-0344">Guanine-nucleotide releasing factor</keyword>
<dbReference type="Pfam" id="PF25328">
    <property type="entry name" value="PH_MADD"/>
    <property type="match status" value="2"/>
</dbReference>
<evidence type="ECO:0000259" key="11">
    <source>
        <dbReference type="PROSITE" id="PS50211"/>
    </source>
</evidence>
<dbReference type="GO" id="GO:0042981">
    <property type="term" value="P:regulation of apoptotic process"/>
    <property type="evidence" value="ECO:0007669"/>
    <property type="project" value="TreeGrafter"/>
</dbReference>
<dbReference type="InterPro" id="IPR056574">
    <property type="entry name" value="Death_MADD"/>
</dbReference>
<feature type="region of interest" description="Disordered" evidence="10">
    <location>
        <begin position="562"/>
        <end position="595"/>
    </location>
</feature>
<evidence type="ECO:0000313" key="13">
    <source>
        <dbReference type="Proteomes" id="UP000759131"/>
    </source>
</evidence>
<dbReference type="FunFam" id="3.40.50.11500:FF:000002">
    <property type="entry name" value="MAP kinase-activating death domain protein-like Protein"/>
    <property type="match status" value="1"/>
</dbReference>
<dbReference type="InterPro" id="IPR039980">
    <property type="entry name" value="MADD"/>
</dbReference>
<dbReference type="Pfam" id="PF23629">
    <property type="entry name" value="Death_MADD"/>
    <property type="match status" value="1"/>
</dbReference>
<feature type="compositionally biased region" description="Polar residues" evidence="10">
    <location>
        <begin position="1061"/>
        <end position="1072"/>
    </location>
</feature>
<organism evidence="12">
    <name type="scientific">Medioppia subpectinata</name>
    <dbReference type="NCBI Taxonomy" id="1979941"/>
    <lineage>
        <taxon>Eukaryota</taxon>
        <taxon>Metazoa</taxon>
        <taxon>Ecdysozoa</taxon>
        <taxon>Arthropoda</taxon>
        <taxon>Chelicerata</taxon>
        <taxon>Arachnida</taxon>
        <taxon>Acari</taxon>
        <taxon>Acariformes</taxon>
        <taxon>Sarcoptiformes</taxon>
        <taxon>Oribatida</taxon>
        <taxon>Brachypylina</taxon>
        <taxon>Oppioidea</taxon>
        <taxon>Oppiidae</taxon>
        <taxon>Medioppia</taxon>
    </lineage>
</organism>
<dbReference type="InterPro" id="IPR001194">
    <property type="entry name" value="cDENN_dom"/>
</dbReference>
<feature type="compositionally biased region" description="Low complexity" evidence="10">
    <location>
        <begin position="642"/>
        <end position="669"/>
    </location>
</feature>
<gene>
    <name evidence="12" type="ORF">OSB1V03_LOCUS2216</name>
</gene>
<feature type="domain" description="UDENN" evidence="11">
    <location>
        <begin position="15"/>
        <end position="511"/>
    </location>
</feature>
<dbReference type="PROSITE" id="PS50211">
    <property type="entry name" value="DENN"/>
    <property type="match status" value="1"/>
</dbReference>
<keyword evidence="5" id="KW-1003">Cell membrane</keyword>
<comment type="subcellular location">
    <subcellularLocation>
        <location evidence="1">Cell membrane</location>
    </subcellularLocation>
    <subcellularLocation>
        <location evidence="2">Cytoplasm</location>
    </subcellularLocation>
</comment>
<comment type="similarity">
    <text evidence="3">Belongs to the MADD family.</text>
</comment>
<dbReference type="SMART" id="SM00799">
    <property type="entry name" value="DENN"/>
    <property type="match status" value="1"/>
</dbReference>
<evidence type="ECO:0000256" key="3">
    <source>
        <dbReference type="ARBA" id="ARBA00005978"/>
    </source>
</evidence>
<feature type="region of interest" description="Disordered" evidence="10">
    <location>
        <begin position="1020"/>
        <end position="1072"/>
    </location>
</feature>
<dbReference type="EMBL" id="OC855312">
    <property type="protein sequence ID" value="CAD7621746.1"/>
    <property type="molecule type" value="Genomic_DNA"/>
</dbReference>
<dbReference type="InterPro" id="IPR057469">
    <property type="entry name" value="PH_MADD"/>
</dbReference>
<dbReference type="Gene3D" id="3.40.50.11500">
    <property type="match status" value="1"/>
</dbReference>
<keyword evidence="6" id="KW-0963">Cytoplasm</keyword>
<dbReference type="GO" id="GO:0005886">
    <property type="term" value="C:plasma membrane"/>
    <property type="evidence" value="ECO:0007669"/>
    <property type="project" value="UniProtKB-SubCell"/>
</dbReference>
<dbReference type="GO" id="GO:0005829">
    <property type="term" value="C:cytosol"/>
    <property type="evidence" value="ECO:0007669"/>
    <property type="project" value="TreeGrafter"/>
</dbReference>
<dbReference type="SMART" id="SM00800">
    <property type="entry name" value="uDENN"/>
    <property type="match status" value="1"/>
</dbReference>
<dbReference type="InterPro" id="IPR005112">
    <property type="entry name" value="dDENN_dom"/>
</dbReference>
<feature type="region of interest" description="Disordered" evidence="10">
    <location>
        <begin position="878"/>
        <end position="900"/>
    </location>
</feature>
<dbReference type="EMBL" id="CAJPIZ010000737">
    <property type="protein sequence ID" value="CAG2102176.1"/>
    <property type="molecule type" value="Genomic_DNA"/>
</dbReference>
<keyword evidence="13" id="KW-1185">Reference proteome</keyword>
<evidence type="ECO:0000313" key="12">
    <source>
        <dbReference type="EMBL" id="CAD7621746.1"/>
    </source>
</evidence>
<evidence type="ECO:0000256" key="2">
    <source>
        <dbReference type="ARBA" id="ARBA00004496"/>
    </source>
</evidence>
<evidence type="ECO:0000256" key="5">
    <source>
        <dbReference type="ARBA" id="ARBA00022475"/>
    </source>
</evidence>
<evidence type="ECO:0000256" key="6">
    <source>
        <dbReference type="ARBA" id="ARBA00022490"/>
    </source>
</evidence>
<feature type="compositionally biased region" description="Low complexity" evidence="10">
    <location>
        <begin position="577"/>
        <end position="591"/>
    </location>
</feature>
<accession>A0A7R9KEQ2</accession>
<evidence type="ECO:0000256" key="1">
    <source>
        <dbReference type="ARBA" id="ARBA00004236"/>
    </source>
</evidence>